<keyword evidence="4 7" id="KW-0479">Metal-binding</keyword>
<reference evidence="9 10" key="1">
    <citation type="journal article" date="2013" name="Genome Biol.">
        <title>Genome of Acanthamoeba castellanii highlights extensive lateral gene transfer and early evolution of tyrosine kinase signaling.</title>
        <authorList>
            <person name="Clarke M."/>
            <person name="Lohan A.J."/>
            <person name="Liu B."/>
            <person name="Lagkouvardos I."/>
            <person name="Roy S."/>
            <person name="Zafar N."/>
            <person name="Bertelli C."/>
            <person name="Schilde C."/>
            <person name="Kianianmomeni A."/>
            <person name="Burglin T.R."/>
            <person name="Frech C."/>
            <person name="Turcotte B."/>
            <person name="Kopec K.O."/>
            <person name="Synnott J.M."/>
            <person name="Choo C."/>
            <person name="Paponov I."/>
            <person name="Finkler A."/>
            <person name="Soon Heng Tan C."/>
            <person name="Hutchins A.P."/>
            <person name="Weinmeier T."/>
            <person name="Rattei T."/>
            <person name="Chu J.S."/>
            <person name="Gimenez G."/>
            <person name="Irimia M."/>
            <person name="Rigden D.J."/>
            <person name="Fitzpatrick D.A."/>
            <person name="Lorenzo-Morales J."/>
            <person name="Bateman A."/>
            <person name="Chiu C.H."/>
            <person name="Tang P."/>
            <person name="Hegemann P."/>
            <person name="Fromm H."/>
            <person name="Raoult D."/>
            <person name="Greub G."/>
            <person name="Miranda-Saavedra D."/>
            <person name="Chen N."/>
            <person name="Nash P."/>
            <person name="Ginger M.L."/>
            <person name="Horn M."/>
            <person name="Schaap P."/>
            <person name="Caler L."/>
            <person name="Loftus B."/>
        </authorList>
    </citation>
    <scope>NUCLEOTIDE SEQUENCE [LARGE SCALE GENOMIC DNA]</scope>
    <source>
        <strain evidence="9 10">Neff</strain>
    </source>
</reference>
<evidence type="ECO:0000256" key="7">
    <source>
        <dbReference type="RuleBase" id="RU364133"/>
    </source>
</evidence>
<dbReference type="SFLD" id="SFLDF00408">
    <property type="entry name" value="Diphthamide_biosynthesis_famil"/>
    <property type="match status" value="1"/>
</dbReference>
<comment type="pathway">
    <text evidence="2 7">Protein modification; peptidyl-diphthamide biosynthesis.</text>
</comment>
<dbReference type="PANTHER" id="PTHR10762">
    <property type="entry name" value="DIPHTHAMIDE BIOSYNTHESIS PROTEIN"/>
    <property type="match status" value="1"/>
</dbReference>
<dbReference type="STRING" id="1257118.L8HJW9"/>
<keyword evidence="6 7" id="KW-0411">Iron-sulfur</keyword>
<comment type="function">
    <text evidence="7">Required for the first step of diphthamide biosynthesis, a post-translational modification of histidine which occurs in elongation factor 2. DPH1 and DPH2 transfer a 3-amino-3-carboxypropyl (ACP) group from S-adenosyl-L-methionine (SAM) to a histidine residue, the reaction is assisted by a reduction system comprising DPH3 and a NADH-dependent reductase. Facilitates the reduction of the catalytic iron-sulfur cluster found in the DPH1 subunit.</text>
</comment>
<evidence type="ECO:0000256" key="2">
    <source>
        <dbReference type="ARBA" id="ARBA00005156"/>
    </source>
</evidence>
<dbReference type="GO" id="GO:0046872">
    <property type="term" value="F:metal ion binding"/>
    <property type="evidence" value="ECO:0007669"/>
    <property type="project" value="UniProtKB-KW"/>
</dbReference>
<evidence type="ECO:0000313" key="9">
    <source>
        <dbReference type="EMBL" id="ELR25502.1"/>
    </source>
</evidence>
<dbReference type="GO" id="GO:0051536">
    <property type="term" value="F:iron-sulfur cluster binding"/>
    <property type="evidence" value="ECO:0007669"/>
    <property type="project" value="UniProtKB-KW"/>
</dbReference>
<dbReference type="SFLD" id="SFLDS00032">
    <property type="entry name" value="Radical_SAM_3-amino-3-carboxyp"/>
    <property type="match status" value="1"/>
</dbReference>
<evidence type="ECO:0000256" key="6">
    <source>
        <dbReference type="ARBA" id="ARBA00023014"/>
    </source>
</evidence>
<sequence>MEAEAPPPVRLWGDSGQEEMLRQREPPSGAPSPLPFPLTDFFDVPATLQILTSRSFRKFPDELLPYAPEVYRHLQSGLGSEVLLFVLGDTSYGACCVDEVAAQHLSADVIVHYGRTCLSPTSHLPVIYVFGRKPLDVAHLVQEFKQSFPLVDQHTQNIEFTCQEGGRVVVYYDVEFAYAAPLLEAELRSAGYPAAEVAVSRLDRFYVPARGLRLPPLTTTTGSGGGGCGSCDCRQPREQPDEPSATSAVAEAEAAEVVVYGRRIAAPGQGGGQDKKRDVVLFVGEEGPTLTNFVITYSQARMWRYSPDSRELRRETLSVNKTLMRRYFLVEKTKDADIIGIVAGTLGVSKYLQIMDHMKRLIKAAGKKYYTFVVGKLNPHKLANFEHIDIFVLVACPENSLIDSKEFFKPVITPYELELALTKGKEWTGEYITDFSEILPSLAPSSAEEGADVPHKNEEPSEEEDEPRLSLIDGKLKSSARPEASGGEAGQELVVSGGQALAVSVPTAATFLAQRQWKGLEQKLGETEVKLAEEGRAGIPKGYTVGEDSSRT</sequence>
<dbReference type="InterPro" id="IPR016435">
    <property type="entry name" value="DPH1/DPH2"/>
</dbReference>
<evidence type="ECO:0000256" key="8">
    <source>
        <dbReference type="SAM" id="MobiDB-lite"/>
    </source>
</evidence>
<comment type="similarity">
    <text evidence="3 7">Belongs to the DPH1/DPH2 family. DPH2 subfamily.</text>
</comment>
<protein>
    <recommendedName>
        <fullName evidence="7">2-(3-amino-3-carboxypropyl)histidine synthase subunit 2</fullName>
    </recommendedName>
</protein>
<dbReference type="Pfam" id="PF01866">
    <property type="entry name" value="Diphthamide_syn"/>
    <property type="match status" value="2"/>
</dbReference>
<dbReference type="FunFam" id="3.40.50.11860:FF:000001">
    <property type="entry name" value="2-(3-amino-3-carboxypropyl)histidine synthase subunit 2"/>
    <property type="match status" value="1"/>
</dbReference>
<dbReference type="PANTHER" id="PTHR10762:SF2">
    <property type="entry name" value="2-(3-AMINO-3-CARBOXYPROPYL)HISTIDINE SYNTHASE SUBUNIT 2"/>
    <property type="match status" value="1"/>
</dbReference>
<gene>
    <name evidence="9" type="ORF">ACA1_295890</name>
</gene>
<dbReference type="UniPathway" id="UPA00559"/>
<evidence type="ECO:0000256" key="4">
    <source>
        <dbReference type="ARBA" id="ARBA00022723"/>
    </source>
</evidence>
<dbReference type="AlphaFoldDB" id="L8HJW9"/>
<evidence type="ECO:0000256" key="3">
    <source>
        <dbReference type="ARBA" id="ARBA00006179"/>
    </source>
</evidence>
<comment type="cofactor">
    <cofactor evidence="1">
        <name>[4Fe-4S] cluster</name>
        <dbReference type="ChEBI" id="CHEBI:49883"/>
    </cofactor>
</comment>
<dbReference type="Gene3D" id="3.40.50.11860">
    <property type="entry name" value="Diphthamide synthesis DPH1/DPH2 domain 3"/>
    <property type="match status" value="1"/>
</dbReference>
<dbReference type="EMBL" id="KB007805">
    <property type="protein sequence ID" value="ELR25502.1"/>
    <property type="molecule type" value="Genomic_DNA"/>
</dbReference>
<dbReference type="InterPro" id="IPR042265">
    <property type="entry name" value="DPH1/DPH2_3"/>
</dbReference>
<keyword evidence="10" id="KW-1185">Reference proteome</keyword>
<dbReference type="GO" id="GO:0017183">
    <property type="term" value="P:protein histidyl modification to diphthamide"/>
    <property type="evidence" value="ECO:0007669"/>
    <property type="project" value="UniProtKB-UniPathway"/>
</dbReference>
<dbReference type="NCBIfam" id="TIGR00322">
    <property type="entry name" value="diphth2_R"/>
    <property type="match status" value="1"/>
</dbReference>
<dbReference type="OMA" id="QIWNENH"/>
<dbReference type="GeneID" id="14926561"/>
<dbReference type="InterPro" id="IPR042263">
    <property type="entry name" value="DPH1/DPH2_1"/>
</dbReference>
<name>L8HJW9_ACACF</name>
<dbReference type="KEGG" id="acan:ACA1_295890"/>
<accession>L8HJW9</accession>
<evidence type="ECO:0000256" key="1">
    <source>
        <dbReference type="ARBA" id="ARBA00001966"/>
    </source>
</evidence>
<dbReference type="InterPro" id="IPR010014">
    <property type="entry name" value="DHP2"/>
</dbReference>
<evidence type="ECO:0000256" key="5">
    <source>
        <dbReference type="ARBA" id="ARBA00023004"/>
    </source>
</evidence>
<dbReference type="RefSeq" id="XP_004368257.1">
    <property type="nucleotide sequence ID" value="XM_004368200.1"/>
</dbReference>
<dbReference type="VEuPathDB" id="AmoebaDB:ACA1_295890"/>
<evidence type="ECO:0000313" key="10">
    <source>
        <dbReference type="Proteomes" id="UP000011083"/>
    </source>
</evidence>
<dbReference type="NCBIfam" id="TIGR00272">
    <property type="entry name" value="DPH2"/>
    <property type="match status" value="1"/>
</dbReference>
<keyword evidence="5 7" id="KW-0408">Iron</keyword>
<dbReference type="GO" id="GO:0090560">
    <property type="term" value="F:2-(3-amino-3-carboxypropyl)histidine synthase activity"/>
    <property type="evidence" value="ECO:0007669"/>
    <property type="project" value="InterPro"/>
</dbReference>
<feature type="region of interest" description="Disordered" evidence="8">
    <location>
        <begin position="1"/>
        <end position="30"/>
    </location>
</feature>
<organism evidence="9 10">
    <name type="scientific">Acanthamoeba castellanii (strain ATCC 30010 / Neff)</name>
    <dbReference type="NCBI Taxonomy" id="1257118"/>
    <lineage>
        <taxon>Eukaryota</taxon>
        <taxon>Amoebozoa</taxon>
        <taxon>Discosea</taxon>
        <taxon>Longamoebia</taxon>
        <taxon>Centramoebida</taxon>
        <taxon>Acanthamoebidae</taxon>
        <taxon>Acanthamoeba</taxon>
    </lineage>
</organism>
<proteinExistence type="inferred from homology"/>
<dbReference type="OrthoDB" id="449241at2759"/>
<feature type="region of interest" description="Disordered" evidence="8">
    <location>
        <begin position="217"/>
        <end position="248"/>
    </location>
</feature>
<dbReference type="Gene3D" id="3.40.50.11840">
    <property type="entry name" value="Diphthamide synthesis DPH1/DPH2 domain 1"/>
    <property type="match status" value="1"/>
</dbReference>
<dbReference type="Proteomes" id="UP000011083">
    <property type="component" value="Unassembled WGS sequence"/>
</dbReference>
<dbReference type="SFLD" id="SFLDG01121">
    <property type="entry name" value="Diphthamide_biosynthesis"/>
    <property type="match status" value="1"/>
</dbReference>
<feature type="region of interest" description="Disordered" evidence="8">
    <location>
        <begin position="445"/>
        <end position="469"/>
    </location>
</feature>